<sequence>MSSERTQTDSTETHYSQTCRTLFDDSDSRRDEMHDSLEAWIEQFAELSDEARASAELQEWLDVQSRFHDYSYRNTLLIKHQCPEATKVAGYNTWQNEFDRHVSNGESAIWIWAPIIAKRCPECGNSQSYHASSNCEYEETPPDEWEKGLVGFKPVPVFDVSQTEGEPLPDLDTEARGDGNEDELLKALLDVAPELGVRVNIVPPEEWSHGSAAGVCTERSTYDCSLLVEVRDDDNDAQVASVLAHEYAHALLHFDVDDADEREKREVEAESTAYVVSQYFGLDASRSALYVAAWDGEPAETIQERLERIVGTAREIIGAVDTEQ</sequence>
<dbReference type="OrthoDB" id="336062at2157"/>
<evidence type="ECO:0008006" key="3">
    <source>
        <dbReference type="Google" id="ProtNLM"/>
    </source>
</evidence>
<evidence type="ECO:0000313" key="2">
    <source>
        <dbReference type="Proteomes" id="UP000199370"/>
    </source>
</evidence>
<evidence type="ECO:0000313" key="1">
    <source>
        <dbReference type="EMBL" id="SDN46029.1"/>
    </source>
</evidence>
<dbReference type="RefSeq" id="WP_089736496.1">
    <property type="nucleotide sequence ID" value="NZ_FNIA01000042.1"/>
</dbReference>
<keyword evidence="2" id="KW-1185">Reference proteome</keyword>
<accession>A0A1H0BK44</accession>
<gene>
    <name evidence="1" type="ORF">SAMN05192554_14210</name>
</gene>
<organism evidence="1 2">
    <name type="scientific">Haloarchaeobius iranensis</name>
    <dbReference type="NCBI Taxonomy" id="996166"/>
    <lineage>
        <taxon>Archaea</taxon>
        <taxon>Methanobacteriati</taxon>
        <taxon>Methanobacteriota</taxon>
        <taxon>Stenosarchaea group</taxon>
        <taxon>Halobacteria</taxon>
        <taxon>Halobacteriales</taxon>
        <taxon>Halorubellaceae</taxon>
        <taxon>Haloarchaeobius</taxon>
    </lineage>
</organism>
<dbReference type="STRING" id="996166.SAMN05192554_14210"/>
<dbReference type="Proteomes" id="UP000199370">
    <property type="component" value="Unassembled WGS sequence"/>
</dbReference>
<protein>
    <recommendedName>
        <fullName evidence="3">DUF955 domain-containing protein</fullName>
    </recommendedName>
</protein>
<dbReference type="EMBL" id="FNIA01000042">
    <property type="protein sequence ID" value="SDN46029.1"/>
    <property type="molecule type" value="Genomic_DNA"/>
</dbReference>
<name>A0A1H0BK44_9EURY</name>
<proteinExistence type="predicted"/>
<reference evidence="1 2" key="1">
    <citation type="submission" date="2016-10" db="EMBL/GenBank/DDBJ databases">
        <authorList>
            <person name="de Groot N.N."/>
        </authorList>
    </citation>
    <scope>NUCLEOTIDE SEQUENCE [LARGE SCALE GENOMIC DNA]</scope>
    <source>
        <strain evidence="2">EB21,IBRC-M 10013,KCTC 4048</strain>
    </source>
</reference>
<dbReference type="AlphaFoldDB" id="A0A1H0BK44"/>